<evidence type="ECO:0000256" key="3">
    <source>
        <dbReference type="ARBA" id="ARBA00022833"/>
    </source>
</evidence>
<sequence>MSGWCAICRQMQPWDEIQQILPCFHYFCQKCLKKYEETSKSTACPYANCCSPIRVADDVLYNACENDDCNRKMAFAGGKVMIAVVCKHRLCLECFVYANTKIKKVCPLSGCEAMLNEEDVREKCEGPCKQDKKPDEMNPTPCCQGQFCRECLEKVMQNGGRCPEGKCIKRNGAKTKKKYRNVRKQNCLGSAECDNEPLMSWPSSEECEHEMCEKCLLAMLNEAEKENTVPRCPNESCMINYRIATVRALRTMFTDKAKYFDKLELDTSQTVDDSETPYKHVPRDFNPTVREIDVKVMLNEQEDTVKIIQFDKKGRFLELIREARFALSISPTESIYGYTIRRGEGIDDEHFPIKGANGTKVVEELGFTANTVVCIDTSGVVVAKNEVKK</sequence>
<dbReference type="Gene3D" id="3.30.40.10">
    <property type="entry name" value="Zinc/RING finger domain, C3HC4 (zinc finger)"/>
    <property type="match status" value="1"/>
</dbReference>
<dbReference type="GO" id="GO:0008270">
    <property type="term" value="F:zinc ion binding"/>
    <property type="evidence" value="ECO:0007669"/>
    <property type="project" value="UniProtKB-KW"/>
</dbReference>
<dbReference type="EMBL" id="CATQJA010002657">
    <property type="protein sequence ID" value="CAJ0579934.1"/>
    <property type="molecule type" value="Genomic_DNA"/>
</dbReference>
<organism evidence="6 7">
    <name type="scientific">Mesorhabditis spiculigera</name>
    <dbReference type="NCBI Taxonomy" id="96644"/>
    <lineage>
        <taxon>Eukaryota</taxon>
        <taxon>Metazoa</taxon>
        <taxon>Ecdysozoa</taxon>
        <taxon>Nematoda</taxon>
        <taxon>Chromadorea</taxon>
        <taxon>Rhabditida</taxon>
        <taxon>Rhabditina</taxon>
        <taxon>Rhabditomorpha</taxon>
        <taxon>Rhabditoidea</taxon>
        <taxon>Rhabditidae</taxon>
        <taxon>Mesorhabditinae</taxon>
        <taxon>Mesorhabditis</taxon>
    </lineage>
</organism>
<dbReference type="PROSITE" id="PS00518">
    <property type="entry name" value="ZF_RING_1"/>
    <property type="match status" value="2"/>
</dbReference>
<evidence type="ECO:0000256" key="2">
    <source>
        <dbReference type="ARBA" id="ARBA00022771"/>
    </source>
</evidence>
<dbReference type="InterPro" id="IPR017907">
    <property type="entry name" value="Znf_RING_CS"/>
</dbReference>
<accession>A0AA36G597</accession>
<evidence type="ECO:0000313" key="6">
    <source>
        <dbReference type="EMBL" id="CAJ0579934.1"/>
    </source>
</evidence>
<comment type="caution">
    <text evidence="6">The sequence shown here is derived from an EMBL/GenBank/DDBJ whole genome shotgun (WGS) entry which is preliminary data.</text>
</comment>
<keyword evidence="3" id="KW-0862">Zinc</keyword>
<dbReference type="Proteomes" id="UP001177023">
    <property type="component" value="Unassembled WGS sequence"/>
</dbReference>
<keyword evidence="7" id="KW-1185">Reference proteome</keyword>
<proteinExistence type="predicted"/>
<dbReference type="SMART" id="SM00184">
    <property type="entry name" value="RING"/>
    <property type="match status" value="2"/>
</dbReference>
<keyword evidence="2 4" id="KW-0863">Zinc-finger</keyword>
<evidence type="ECO:0000313" key="7">
    <source>
        <dbReference type="Proteomes" id="UP001177023"/>
    </source>
</evidence>
<evidence type="ECO:0000256" key="4">
    <source>
        <dbReference type="PROSITE-ProRule" id="PRU00175"/>
    </source>
</evidence>
<evidence type="ECO:0000256" key="1">
    <source>
        <dbReference type="ARBA" id="ARBA00022723"/>
    </source>
</evidence>
<reference evidence="6" key="1">
    <citation type="submission" date="2023-06" db="EMBL/GenBank/DDBJ databases">
        <authorList>
            <person name="Delattre M."/>
        </authorList>
    </citation>
    <scope>NUCLEOTIDE SEQUENCE</scope>
    <source>
        <strain evidence="6">AF72</strain>
    </source>
</reference>
<dbReference type="InterPro" id="IPR001841">
    <property type="entry name" value="Znf_RING"/>
</dbReference>
<dbReference type="InterPro" id="IPR013083">
    <property type="entry name" value="Znf_RING/FYVE/PHD"/>
</dbReference>
<gene>
    <name evidence="6" type="ORF">MSPICULIGERA_LOCUS18137</name>
</gene>
<protein>
    <recommendedName>
        <fullName evidence="5">RING-type domain-containing protein</fullName>
    </recommendedName>
</protein>
<dbReference type="SUPFAM" id="SSF57850">
    <property type="entry name" value="RING/U-box"/>
    <property type="match status" value="2"/>
</dbReference>
<name>A0AA36G597_9BILA</name>
<dbReference type="PROSITE" id="PS50089">
    <property type="entry name" value="ZF_RING_2"/>
    <property type="match status" value="1"/>
</dbReference>
<evidence type="ECO:0000259" key="5">
    <source>
        <dbReference type="PROSITE" id="PS50089"/>
    </source>
</evidence>
<feature type="domain" description="RING-type" evidence="5">
    <location>
        <begin position="5"/>
        <end position="48"/>
    </location>
</feature>
<keyword evidence="1" id="KW-0479">Metal-binding</keyword>
<dbReference type="AlphaFoldDB" id="A0AA36G597"/>
<feature type="non-terminal residue" evidence="6">
    <location>
        <position position="389"/>
    </location>
</feature>